<dbReference type="SUPFAM" id="SSF52833">
    <property type="entry name" value="Thioredoxin-like"/>
    <property type="match status" value="1"/>
</dbReference>
<evidence type="ECO:0000256" key="4">
    <source>
        <dbReference type="ARBA" id="ARBA00023004"/>
    </source>
</evidence>
<dbReference type="CDD" id="cd03064">
    <property type="entry name" value="TRX_Fd_NuoE"/>
    <property type="match status" value="1"/>
</dbReference>
<keyword evidence="4 7" id="KW-0408">Iron</keyword>
<evidence type="ECO:0000256" key="6">
    <source>
        <dbReference type="ARBA" id="ARBA00034078"/>
    </source>
</evidence>
<gene>
    <name evidence="8" type="ORF">IPP58_05500</name>
</gene>
<accession>A0A9D7SE51</accession>
<reference evidence="8" key="1">
    <citation type="submission" date="2020-10" db="EMBL/GenBank/DDBJ databases">
        <title>Connecting structure to function with the recovery of over 1000 high-quality activated sludge metagenome-assembled genomes encoding full-length rRNA genes using long-read sequencing.</title>
        <authorList>
            <person name="Singleton C.M."/>
            <person name="Petriglieri F."/>
            <person name="Kristensen J.M."/>
            <person name="Kirkegaard R.H."/>
            <person name="Michaelsen T.Y."/>
            <person name="Andersen M.H."/>
            <person name="Karst S.M."/>
            <person name="Dueholm M.S."/>
            <person name="Nielsen P.H."/>
            <person name="Albertsen M."/>
        </authorList>
    </citation>
    <scope>NUCLEOTIDE SEQUENCE</scope>
    <source>
        <strain evidence="8">Skiv_18-Q3-R9-52_MAXAC.067</strain>
    </source>
</reference>
<dbReference type="InterPro" id="IPR042128">
    <property type="entry name" value="NuoE_dom"/>
</dbReference>
<evidence type="ECO:0000313" key="8">
    <source>
        <dbReference type="EMBL" id="MBK9795939.1"/>
    </source>
</evidence>
<keyword evidence="5 7" id="KW-0411">Iron-sulfur</keyword>
<dbReference type="Pfam" id="PF01257">
    <property type="entry name" value="2Fe-2S_thioredx"/>
    <property type="match status" value="1"/>
</dbReference>
<dbReference type="AlphaFoldDB" id="A0A9D7SE51"/>
<evidence type="ECO:0000256" key="7">
    <source>
        <dbReference type="PIRSR" id="PIRSR000216-1"/>
    </source>
</evidence>
<name>A0A9D7SE51_9BACT</name>
<dbReference type="InterPro" id="IPR036249">
    <property type="entry name" value="Thioredoxin-like_sf"/>
</dbReference>
<dbReference type="PROSITE" id="PS01099">
    <property type="entry name" value="COMPLEX1_24K"/>
    <property type="match status" value="1"/>
</dbReference>
<sequence>MLMTDRERLAGEIKALAEQHDNCRTALIPIVQEIKQKYRKLDDFAMQVIADQLGIHPVEVYSVVSFYAFLGSAAHGKYIIRLCRTISCDMQGKERVMRQMENDLGIRFGETTADGKFSLEWANCMGMCDQGPAMLVNERVYTRVTPERVHEILEECRRSFGVHATEQKEVYLV</sequence>
<keyword evidence="2 7" id="KW-0001">2Fe-2S</keyword>
<evidence type="ECO:0000256" key="3">
    <source>
        <dbReference type="ARBA" id="ARBA00022723"/>
    </source>
</evidence>
<feature type="binding site" evidence="7">
    <location>
        <position position="128"/>
    </location>
    <ligand>
        <name>[2Fe-2S] cluster</name>
        <dbReference type="ChEBI" id="CHEBI:190135"/>
    </ligand>
</feature>
<evidence type="ECO:0000256" key="1">
    <source>
        <dbReference type="ARBA" id="ARBA00010643"/>
    </source>
</evidence>
<feature type="binding site" evidence="7">
    <location>
        <position position="124"/>
    </location>
    <ligand>
        <name>[2Fe-2S] cluster</name>
        <dbReference type="ChEBI" id="CHEBI:190135"/>
    </ligand>
</feature>
<dbReference type="PIRSF" id="PIRSF000216">
    <property type="entry name" value="NADH_DH_24kDa"/>
    <property type="match status" value="1"/>
</dbReference>
<dbReference type="InterPro" id="IPR041921">
    <property type="entry name" value="NuoE_N"/>
</dbReference>
<dbReference type="Gene3D" id="3.40.30.10">
    <property type="entry name" value="Glutaredoxin"/>
    <property type="match status" value="1"/>
</dbReference>
<dbReference type="EMBL" id="JADKIO010000005">
    <property type="protein sequence ID" value="MBK9795939.1"/>
    <property type="molecule type" value="Genomic_DNA"/>
</dbReference>
<comment type="similarity">
    <text evidence="1">Belongs to the complex I 24 kDa subunit family.</text>
</comment>
<dbReference type="PANTHER" id="PTHR10371:SF3">
    <property type="entry name" value="NADH DEHYDROGENASE [UBIQUINONE] FLAVOPROTEIN 2, MITOCHONDRIAL"/>
    <property type="match status" value="1"/>
</dbReference>
<dbReference type="GO" id="GO:0003954">
    <property type="term" value="F:NADH dehydrogenase activity"/>
    <property type="evidence" value="ECO:0007669"/>
    <property type="project" value="TreeGrafter"/>
</dbReference>
<dbReference type="Gene3D" id="1.10.10.1590">
    <property type="entry name" value="NADH-quinone oxidoreductase subunit E"/>
    <property type="match status" value="1"/>
</dbReference>
<evidence type="ECO:0000256" key="5">
    <source>
        <dbReference type="ARBA" id="ARBA00023014"/>
    </source>
</evidence>
<evidence type="ECO:0000256" key="2">
    <source>
        <dbReference type="ARBA" id="ARBA00022714"/>
    </source>
</evidence>
<protein>
    <submittedName>
        <fullName evidence="8">NAD(P)H-dependent oxidoreductase subunit E</fullName>
    </submittedName>
</protein>
<keyword evidence="3 7" id="KW-0479">Metal-binding</keyword>
<comment type="cofactor">
    <cofactor evidence="7">
        <name>[2Fe-2S] cluster</name>
        <dbReference type="ChEBI" id="CHEBI:190135"/>
    </cofactor>
    <text evidence="7">Binds 1 [2Fe-2S] cluster.</text>
</comment>
<comment type="caution">
    <text evidence="8">The sequence shown here is derived from an EMBL/GenBank/DDBJ whole genome shotgun (WGS) entry which is preliminary data.</text>
</comment>
<dbReference type="Proteomes" id="UP000886657">
    <property type="component" value="Unassembled WGS sequence"/>
</dbReference>
<dbReference type="InterPro" id="IPR002023">
    <property type="entry name" value="NuoE-like"/>
</dbReference>
<proteinExistence type="inferred from homology"/>
<comment type="cofactor">
    <cofactor evidence="6">
        <name>[2Fe-2S] cluster</name>
        <dbReference type="ChEBI" id="CHEBI:190135"/>
    </cofactor>
</comment>
<dbReference type="PANTHER" id="PTHR10371">
    <property type="entry name" value="NADH DEHYDROGENASE UBIQUINONE FLAVOPROTEIN 2, MITOCHONDRIAL"/>
    <property type="match status" value="1"/>
</dbReference>
<evidence type="ECO:0000313" key="9">
    <source>
        <dbReference type="Proteomes" id="UP000886657"/>
    </source>
</evidence>
<dbReference type="GO" id="GO:0046872">
    <property type="term" value="F:metal ion binding"/>
    <property type="evidence" value="ECO:0007669"/>
    <property type="project" value="UniProtKB-KW"/>
</dbReference>
<feature type="binding site" evidence="7">
    <location>
        <position position="83"/>
    </location>
    <ligand>
        <name>[2Fe-2S] cluster</name>
        <dbReference type="ChEBI" id="CHEBI:190135"/>
    </ligand>
</feature>
<organism evidence="8 9">
    <name type="scientific">Candidatus Geothrix skivensis</name>
    <dbReference type="NCBI Taxonomy" id="2954439"/>
    <lineage>
        <taxon>Bacteria</taxon>
        <taxon>Pseudomonadati</taxon>
        <taxon>Acidobacteriota</taxon>
        <taxon>Holophagae</taxon>
        <taxon>Holophagales</taxon>
        <taxon>Holophagaceae</taxon>
        <taxon>Geothrix</taxon>
    </lineage>
</organism>
<dbReference type="GO" id="GO:0051537">
    <property type="term" value="F:2 iron, 2 sulfur cluster binding"/>
    <property type="evidence" value="ECO:0007669"/>
    <property type="project" value="UniProtKB-KW"/>
</dbReference>
<feature type="binding site" evidence="7">
    <location>
        <position position="88"/>
    </location>
    <ligand>
        <name>[2Fe-2S] cluster</name>
        <dbReference type="ChEBI" id="CHEBI:190135"/>
    </ligand>
</feature>